<reference evidence="1 2" key="1">
    <citation type="submission" date="2019-06" db="EMBL/GenBank/DDBJ databases">
        <title>Sorghum-associated microbial communities from plants grown in Nebraska, USA.</title>
        <authorList>
            <person name="Schachtman D."/>
        </authorList>
    </citation>
    <scope>NUCLEOTIDE SEQUENCE [LARGE SCALE GENOMIC DNA]</scope>
    <source>
        <strain evidence="1 2">1225</strain>
    </source>
</reference>
<sequence length="76" mass="9104">MSHTADDRRAIFDRIRTKASNAGLKFEDDPLFLEWVEQWIAGEMETGELRSRYLRLVHEQEQERKRLRQRGQTSTL</sequence>
<evidence type="ECO:0008006" key="3">
    <source>
        <dbReference type="Google" id="ProtNLM"/>
    </source>
</evidence>
<proteinExistence type="predicted"/>
<dbReference type="AlphaFoldDB" id="A0A561Q0T7"/>
<comment type="caution">
    <text evidence="1">The sequence shown here is derived from an EMBL/GenBank/DDBJ whole genome shotgun (WGS) entry which is preliminary data.</text>
</comment>
<accession>A0A561Q0T7</accession>
<evidence type="ECO:0000313" key="1">
    <source>
        <dbReference type="EMBL" id="TWF43970.1"/>
    </source>
</evidence>
<dbReference type="RefSeq" id="WP_145643509.1">
    <property type="nucleotide sequence ID" value="NZ_VIWP01000017.1"/>
</dbReference>
<gene>
    <name evidence="1" type="ORF">FHW37_11758</name>
</gene>
<dbReference type="OrthoDB" id="8397461at2"/>
<keyword evidence="2" id="KW-1185">Reference proteome</keyword>
<dbReference type="EMBL" id="VIWP01000017">
    <property type="protein sequence ID" value="TWF43970.1"/>
    <property type="molecule type" value="Genomic_DNA"/>
</dbReference>
<evidence type="ECO:0000313" key="2">
    <source>
        <dbReference type="Proteomes" id="UP000320653"/>
    </source>
</evidence>
<organism evidence="1 2">
    <name type="scientific">Neorhizobium alkalisoli</name>
    <dbReference type="NCBI Taxonomy" id="528178"/>
    <lineage>
        <taxon>Bacteria</taxon>
        <taxon>Pseudomonadati</taxon>
        <taxon>Pseudomonadota</taxon>
        <taxon>Alphaproteobacteria</taxon>
        <taxon>Hyphomicrobiales</taxon>
        <taxon>Rhizobiaceae</taxon>
        <taxon>Rhizobium/Agrobacterium group</taxon>
        <taxon>Neorhizobium</taxon>
    </lineage>
</organism>
<dbReference type="Proteomes" id="UP000320653">
    <property type="component" value="Unassembled WGS sequence"/>
</dbReference>
<protein>
    <recommendedName>
        <fullName evidence="3">Antitoxin VbhA domain-containing protein</fullName>
    </recommendedName>
</protein>
<name>A0A561Q0T7_9HYPH</name>